<name>A0ACA9Y8W2_9ASCO</name>
<proteinExistence type="predicted"/>
<evidence type="ECO:0000313" key="2">
    <source>
        <dbReference type="Proteomes" id="UP001152531"/>
    </source>
</evidence>
<sequence length="392" mass="44007">MRFQVRSISISTNNNLIKTGLKTSTEASNIKNVSKLDFHESPEIKSINNSILSIELPPSIPISIKKGSLISIYGISNLSISSISNQLDFKLSDVFYGDFNLIFSRIISTSKISMLISSNRSKIFNFNKISNTNSISMINLDGTNDWALLNQSNLQFKIGNSLILSNYLKPKFISKKSARSQGLSRNEMTGLRSKFIADWLWPFNKTFKLISGRGQIGIIGKGSIYNINLVENEEVLINKDSLLAVSVNGPHDLQNCMIRYQPELEIAQPTEIVSTDTDHVRAEVIKSEPMKSINNRTAWLKPYISAVSKFFGTAKTQTSNYLIGNQEFIKITGPRNLLIQSDTNYKLPELPVDTINESLKTFKKRTNDYINIATIQRDENLISKEVGQPPKV</sequence>
<evidence type="ECO:0000313" key="1">
    <source>
        <dbReference type="EMBL" id="CAH6721477.1"/>
    </source>
</evidence>
<dbReference type="Proteomes" id="UP001152531">
    <property type="component" value="Unassembled WGS sequence"/>
</dbReference>
<protein>
    <submittedName>
        <fullName evidence="1">Altered inheritance of mitochondria protein 24, mitochondrial</fullName>
    </submittedName>
</protein>
<reference evidence="1" key="1">
    <citation type="submission" date="2022-06" db="EMBL/GenBank/DDBJ databases">
        <authorList>
            <person name="Legras J.-L."/>
            <person name="Devillers H."/>
            <person name="Grondin C."/>
        </authorList>
    </citation>
    <scope>NUCLEOTIDE SEQUENCE</scope>
    <source>
        <strain evidence="1">CLIB 1444</strain>
    </source>
</reference>
<dbReference type="EMBL" id="CALSDN010000006">
    <property type="protein sequence ID" value="CAH6721477.1"/>
    <property type="molecule type" value="Genomic_DNA"/>
</dbReference>
<organism evidence="1 2">
    <name type="scientific">[Candida] jaroonii</name>
    <dbReference type="NCBI Taxonomy" id="467808"/>
    <lineage>
        <taxon>Eukaryota</taxon>
        <taxon>Fungi</taxon>
        <taxon>Dikarya</taxon>
        <taxon>Ascomycota</taxon>
        <taxon>Saccharomycotina</taxon>
        <taxon>Pichiomycetes</taxon>
        <taxon>Debaryomycetaceae</taxon>
        <taxon>Yamadazyma</taxon>
    </lineage>
</organism>
<comment type="caution">
    <text evidence="1">The sequence shown here is derived from an EMBL/GenBank/DDBJ whole genome shotgun (WGS) entry which is preliminary data.</text>
</comment>
<gene>
    <name evidence="1" type="ORF">CLIB1444_06S03092</name>
</gene>
<keyword evidence="2" id="KW-1185">Reference proteome</keyword>
<accession>A0ACA9Y8W2</accession>